<gene>
    <name evidence="2" type="ORF">JMJ77_009980</name>
</gene>
<sequence length="233" mass="25175">YPYLTYTVAGVSNSKPGAAPPIPLPLHLAAQSSIPRTSLGDMPDRDPCRSAARYSVTIESFSSPSFDEDQKSTESLYYSLGLPSSEGGSAGRDGPTRLVARKPSENEKEKKTICDPSELVDRILAFSFLFPVLSLQQGNPLGRMALCPCPGRYPYFADSNQLIPPVSSMTTRRSLVSKTQPGGCLATAERKRMRQTARGETNGSQSCQQLSARALGKGGREEQEVTTDCFSKS</sequence>
<reference evidence="2" key="1">
    <citation type="submission" date="2021-05" db="EMBL/GenBank/DDBJ databases">
        <title>Comparative genomics of three Colletotrichum scovillei strains and genetic complementation revealed genes involved fungal growth and virulence on chili pepper.</title>
        <authorList>
            <person name="Hsieh D.-K."/>
            <person name="Chuang S.-C."/>
            <person name="Chen C.-Y."/>
            <person name="Chao Y.-T."/>
            <person name="Lu M.-Y.J."/>
            <person name="Lee M.-H."/>
            <person name="Shih M.-C."/>
        </authorList>
    </citation>
    <scope>NUCLEOTIDE SEQUENCE</scope>
    <source>
        <strain evidence="2">Coll-153</strain>
    </source>
</reference>
<dbReference type="AlphaFoldDB" id="A0A9P7QSU9"/>
<feature type="non-terminal residue" evidence="2">
    <location>
        <position position="233"/>
    </location>
</feature>
<evidence type="ECO:0000313" key="2">
    <source>
        <dbReference type="EMBL" id="KAG7040876.1"/>
    </source>
</evidence>
<name>A0A9P7QSU9_9PEZI</name>
<feature type="compositionally biased region" description="Polar residues" evidence="1">
    <location>
        <begin position="198"/>
        <end position="211"/>
    </location>
</feature>
<comment type="caution">
    <text evidence="2">The sequence shown here is derived from an EMBL/GenBank/DDBJ whole genome shotgun (WGS) entry which is preliminary data.</text>
</comment>
<evidence type="ECO:0000313" key="3">
    <source>
        <dbReference type="Proteomes" id="UP000699042"/>
    </source>
</evidence>
<feature type="region of interest" description="Disordered" evidence="1">
    <location>
        <begin position="196"/>
        <end position="233"/>
    </location>
</feature>
<feature type="region of interest" description="Disordered" evidence="1">
    <location>
        <begin position="84"/>
        <end position="109"/>
    </location>
</feature>
<dbReference type="EMBL" id="JAESDN010000017">
    <property type="protein sequence ID" value="KAG7040876.1"/>
    <property type="molecule type" value="Genomic_DNA"/>
</dbReference>
<organism evidence="2 3">
    <name type="scientific">Colletotrichum scovillei</name>
    <dbReference type="NCBI Taxonomy" id="1209932"/>
    <lineage>
        <taxon>Eukaryota</taxon>
        <taxon>Fungi</taxon>
        <taxon>Dikarya</taxon>
        <taxon>Ascomycota</taxon>
        <taxon>Pezizomycotina</taxon>
        <taxon>Sordariomycetes</taxon>
        <taxon>Hypocreomycetidae</taxon>
        <taxon>Glomerellales</taxon>
        <taxon>Glomerellaceae</taxon>
        <taxon>Colletotrichum</taxon>
        <taxon>Colletotrichum acutatum species complex</taxon>
    </lineage>
</organism>
<protein>
    <submittedName>
        <fullName evidence="2">Uncharacterized protein</fullName>
    </submittedName>
</protein>
<proteinExistence type="predicted"/>
<keyword evidence="3" id="KW-1185">Reference proteome</keyword>
<dbReference type="Proteomes" id="UP000699042">
    <property type="component" value="Unassembled WGS sequence"/>
</dbReference>
<evidence type="ECO:0000256" key="1">
    <source>
        <dbReference type="SAM" id="MobiDB-lite"/>
    </source>
</evidence>
<accession>A0A9P7QSU9</accession>